<gene>
    <name evidence="2" type="ORF">ENV75_05000</name>
</gene>
<evidence type="ECO:0000259" key="1">
    <source>
        <dbReference type="Pfam" id="PF12225"/>
    </source>
</evidence>
<dbReference type="PANTHER" id="PTHR38755">
    <property type="entry name" value="5,10-METHYLENETETRAHYDROFOLATE REDUCTASE"/>
    <property type="match status" value="1"/>
</dbReference>
<feature type="domain" description="Methylene-tetrahydrofolate reductase C-terminal-like" evidence="1">
    <location>
        <begin position="111"/>
        <end position="203"/>
    </location>
</feature>
<reference evidence="2" key="1">
    <citation type="journal article" date="2020" name="mSystems">
        <title>Genome- and Community-Level Interaction Insights into Carbon Utilization and Element Cycling Functions of Hydrothermarchaeota in Hydrothermal Sediment.</title>
        <authorList>
            <person name="Zhou Z."/>
            <person name="Liu Y."/>
            <person name="Xu W."/>
            <person name="Pan J."/>
            <person name="Luo Z.H."/>
            <person name="Li M."/>
        </authorList>
    </citation>
    <scope>NUCLEOTIDE SEQUENCE [LARGE SCALE GENOMIC DNA]</scope>
    <source>
        <strain evidence="2">SpSt-788</strain>
    </source>
</reference>
<dbReference type="Pfam" id="PF12225">
    <property type="entry name" value="DUF5981"/>
    <property type="match status" value="1"/>
</dbReference>
<name>A0A7C4EMQ9_9BACT</name>
<comment type="caution">
    <text evidence="2">The sequence shown here is derived from an EMBL/GenBank/DDBJ whole genome shotgun (WGS) entry which is preliminary data.</text>
</comment>
<dbReference type="AlphaFoldDB" id="A0A7C4EMQ9"/>
<organism evidence="2">
    <name type="scientific">Thermodesulfovibrio aggregans</name>
    <dbReference type="NCBI Taxonomy" id="86166"/>
    <lineage>
        <taxon>Bacteria</taxon>
        <taxon>Pseudomonadati</taxon>
        <taxon>Nitrospirota</taxon>
        <taxon>Thermodesulfovibrionia</taxon>
        <taxon>Thermodesulfovibrionales</taxon>
        <taxon>Thermodesulfovibrionaceae</taxon>
        <taxon>Thermodesulfovibrio</taxon>
    </lineage>
</organism>
<protein>
    <submittedName>
        <fullName evidence="2">5,10-methylenetetrahydrofolate reductase</fullName>
    </submittedName>
</protein>
<sequence>MIITRQKDFGEIKKHIRQYRSFFLIGCAECATLCGTGDEKAIQSLKNWLESQSKTVTGWMIAKAGCQIFGTKREISHYKDLMEKSQCILVLSCGAGTQTITELFEEKPVIPVNDTLFIGNMRRFREFEERCRACGDCLLAITGICVVTLCPKQMLNGPCGGYKGECCEVNSDRKCAWVVAYRILEKRGVVDKFYKKISGPKNWLKANSPRRYSARERIDRI</sequence>
<dbReference type="InterPro" id="IPR022026">
    <property type="entry name" value="DUF5981"/>
</dbReference>
<dbReference type="EMBL" id="DTHO01000054">
    <property type="protein sequence ID" value="HGG99787.1"/>
    <property type="molecule type" value="Genomic_DNA"/>
</dbReference>
<evidence type="ECO:0000313" key="2">
    <source>
        <dbReference type="EMBL" id="HGG99787.1"/>
    </source>
</evidence>
<proteinExistence type="predicted"/>
<dbReference type="PANTHER" id="PTHR38755:SF1">
    <property type="entry name" value="METHYLENE-TETRAHYDROFOLATE REDUCTASE C-TERMINAL DOMAIN-CONTAINING PROTEIN"/>
    <property type="match status" value="1"/>
</dbReference>
<accession>A0A7C4EMQ9</accession>